<dbReference type="CDD" id="cd00037">
    <property type="entry name" value="CLECT"/>
    <property type="match status" value="1"/>
</dbReference>
<dbReference type="RefSeq" id="XP_017771194.1">
    <property type="nucleotide sequence ID" value="XM_017915705.1"/>
</dbReference>
<proteinExistence type="predicted"/>
<accession>A0ABM1M9E4</accession>
<gene>
    <name evidence="4" type="primary">LOC108558706</name>
</gene>
<feature type="domain" description="C-type lectin" evidence="2">
    <location>
        <begin position="37"/>
        <end position="163"/>
    </location>
</feature>
<keyword evidence="1" id="KW-0732">Signal</keyword>
<dbReference type="GeneID" id="108558706"/>
<sequence>MRTVANMKYFWLILVIAVGAADSIVEKANLETANLTKGTKHYRMELLFKATFFQASMYCSRLGMELVSFNNLQEFDELKDFLVKTLPNARWSQFWTSGVAMGPLQFGWINTGLPITVTHKWEYLQPNNFFGLENCVEVKFHESINVMLMNDITCLALNYIVCQGYTL</sequence>
<evidence type="ECO:0000256" key="1">
    <source>
        <dbReference type="SAM" id="SignalP"/>
    </source>
</evidence>
<evidence type="ECO:0000313" key="4">
    <source>
        <dbReference type="RefSeq" id="XP_017771194.1"/>
    </source>
</evidence>
<evidence type="ECO:0000259" key="2">
    <source>
        <dbReference type="PROSITE" id="PS50041"/>
    </source>
</evidence>
<dbReference type="InterPro" id="IPR016186">
    <property type="entry name" value="C-type_lectin-like/link_sf"/>
</dbReference>
<feature type="signal peptide" evidence="1">
    <location>
        <begin position="1"/>
        <end position="21"/>
    </location>
</feature>
<organism evidence="3 4">
    <name type="scientific">Nicrophorus vespilloides</name>
    <name type="common">Boreal carrion beetle</name>
    <dbReference type="NCBI Taxonomy" id="110193"/>
    <lineage>
        <taxon>Eukaryota</taxon>
        <taxon>Metazoa</taxon>
        <taxon>Ecdysozoa</taxon>
        <taxon>Arthropoda</taxon>
        <taxon>Hexapoda</taxon>
        <taxon>Insecta</taxon>
        <taxon>Pterygota</taxon>
        <taxon>Neoptera</taxon>
        <taxon>Endopterygota</taxon>
        <taxon>Coleoptera</taxon>
        <taxon>Polyphaga</taxon>
        <taxon>Staphyliniformia</taxon>
        <taxon>Silphidae</taxon>
        <taxon>Nicrophorinae</taxon>
        <taxon>Nicrophorus</taxon>
    </lineage>
</organism>
<dbReference type="SMART" id="SM00034">
    <property type="entry name" value="CLECT"/>
    <property type="match status" value="1"/>
</dbReference>
<name>A0ABM1M9E4_NICVS</name>
<dbReference type="InterPro" id="IPR001304">
    <property type="entry name" value="C-type_lectin-like"/>
</dbReference>
<evidence type="ECO:0000313" key="3">
    <source>
        <dbReference type="Proteomes" id="UP000695000"/>
    </source>
</evidence>
<dbReference type="SUPFAM" id="SSF56436">
    <property type="entry name" value="C-type lectin-like"/>
    <property type="match status" value="1"/>
</dbReference>
<protein>
    <submittedName>
        <fullName evidence="4">C-type lectin 37Da-like</fullName>
    </submittedName>
</protein>
<reference evidence="4" key="1">
    <citation type="submission" date="2025-08" db="UniProtKB">
        <authorList>
            <consortium name="RefSeq"/>
        </authorList>
    </citation>
    <scope>IDENTIFICATION</scope>
    <source>
        <tissue evidence="4">Whole Larva</tissue>
    </source>
</reference>
<keyword evidence="3" id="KW-1185">Reference proteome</keyword>
<feature type="chain" id="PRO_5045389750" evidence="1">
    <location>
        <begin position="22"/>
        <end position="167"/>
    </location>
</feature>
<dbReference type="Pfam" id="PF00059">
    <property type="entry name" value="Lectin_C"/>
    <property type="match status" value="1"/>
</dbReference>
<dbReference type="Proteomes" id="UP000695000">
    <property type="component" value="Unplaced"/>
</dbReference>
<dbReference type="InterPro" id="IPR016187">
    <property type="entry name" value="CTDL_fold"/>
</dbReference>
<dbReference type="PROSITE" id="PS50041">
    <property type="entry name" value="C_TYPE_LECTIN_2"/>
    <property type="match status" value="1"/>
</dbReference>
<dbReference type="Gene3D" id="3.10.100.10">
    <property type="entry name" value="Mannose-Binding Protein A, subunit A"/>
    <property type="match status" value="1"/>
</dbReference>